<accession>A0ABQ4WUG1</accession>
<name>A0ABQ4WUG1_9ASTR</name>
<evidence type="ECO:0008006" key="4">
    <source>
        <dbReference type="Google" id="ProtNLM"/>
    </source>
</evidence>
<dbReference type="Proteomes" id="UP001151760">
    <property type="component" value="Unassembled WGS sequence"/>
</dbReference>
<feature type="region of interest" description="Disordered" evidence="1">
    <location>
        <begin position="541"/>
        <end position="565"/>
    </location>
</feature>
<reference evidence="2" key="2">
    <citation type="submission" date="2022-01" db="EMBL/GenBank/DDBJ databases">
        <authorList>
            <person name="Yamashiro T."/>
            <person name="Shiraishi A."/>
            <person name="Satake H."/>
            <person name="Nakayama K."/>
        </authorList>
    </citation>
    <scope>NUCLEOTIDE SEQUENCE</scope>
</reference>
<comment type="caution">
    <text evidence="2">The sequence shown here is derived from an EMBL/GenBank/DDBJ whole genome shotgun (WGS) entry which is preliminary data.</text>
</comment>
<dbReference type="EMBL" id="BQNB010008939">
    <property type="protein sequence ID" value="GJS56495.1"/>
    <property type="molecule type" value="Genomic_DNA"/>
</dbReference>
<protein>
    <recommendedName>
        <fullName evidence="4">Integrase, catalytic region, zinc finger, CCHC-type, peptidase aspartic, catalytic</fullName>
    </recommendedName>
</protein>
<sequence>MSMTIQSSVKDKILATPSETSKVENALAEMLRDLDQQMEKRANDGCTLWINLYSKYEYEIRYHPGRENMVIDALRRKERVKPRRVRAMAMTIQYGVRGMILAVQSEAFKQENVLTERLHGFQDVKLARINIDEIIARNGILVMLKLRFRWVNYLVVLADAAESVSEAIRFEYCLASSSGWTKLRLPEELSYVHDTFHVSNLKKMCLANASLHVPLDEIKVDKTLRFVEEPIENSDREVKRFLTSLLDDGRGSGSWMFLFVWSGYAAMRTLCGQAKLLALNLGTRFPKGGDTVTTMTWAAQSQAKDTVIRNLKDRIKSVSAKHNSESVKKDIEEIETINIELEHSVAKLLSENENLHKEREHLIFFYKDQFDSIKKTRVRSEEHSDSFIAQLNAKSVENSDLKAQLQEKVFATAASNNELRKLKDKHVSDTAVSKPNATTIAPGMFRFDLEKLSPKLLKNRDAHIDYLKNTQEQASILQGIVEQAKPSEKLVAATPLNKNKKVRFADLIKSSSNIQEQVNTHKIQDFNKPLLPSIGVIASTRASGSKPTGNTKKNKIPQPLSSNQNNKVEEHLRKVKFSLNKTNPVSEPVCNANVKHSLLNMNSESICATCNECLFDANHDMCVLDYVHDVNVHAKSKITSTKVVPLKETTSQSVITKTTTIKVYSRRPKVTRSVGSSSKSKIVESRISNNSEPNQSWGSTISDVPSSSLIKCRFGNAHIAKIMGYGDYQLGNVTISRIYYVEGLGHNLFSVGQFCDSDLEVAFRKHTYYIRDLEGVDLLKGSRG</sequence>
<organism evidence="2 3">
    <name type="scientific">Tanacetum coccineum</name>
    <dbReference type="NCBI Taxonomy" id="301880"/>
    <lineage>
        <taxon>Eukaryota</taxon>
        <taxon>Viridiplantae</taxon>
        <taxon>Streptophyta</taxon>
        <taxon>Embryophyta</taxon>
        <taxon>Tracheophyta</taxon>
        <taxon>Spermatophyta</taxon>
        <taxon>Magnoliopsida</taxon>
        <taxon>eudicotyledons</taxon>
        <taxon>Gunneridae</taxon>
        <taxon>Pentapetalae</taxon>
        <taxon>asterids</taxon>
        <taxon>campanulids</taxon>
        <taxon>Asterales</taxon>
        <taxon>Asteraceae</taxon>
        <taxon>Asteroideae</taxon>
        <taxon>Anthemideae</taxon>
        <taxon>Anthemidinae</taxon>
        <taxon>Tanacetum</taxon>
    </lineage>
</organism>
<dbReference type="PANTHER" id="PTHR46148:SF59">
    <property type="entry name" value="NUCLEOTIDYLTRANSFERASE, RIBONUCLEASE H"/>
    <property type="match status" value="1"/>
</dbReference>
<evidence type="ECO:0000313" key="2">
    <source>
        <dbReference type="EMBL" id="GJS56495.1"/>
    </source>
</evidence>
<evidence type="ECO:0000313" key="3">
    <source>
        <dbReference type="Proteomes" id="UP001151760"/>
    </source>
</evidence>
<proteinExistence type="predicted"/>
<reference evidence="2" key="1">
    <citation type="journal article" date="2022" name="Int. J. Mol. Sci.">
        <title>Draft Genome of Tanacetum Coccineum: Genomic Comparison of Closely Related Tanacetum-Family Plants.</title>
        <authorList>
            <person name="Yamashiro T."/>
            <person name="Shiraishi A."/>
            <person name="Nakayama K."/>
            <person name="Satake H."/>
        </authorList>
    </citation>
    <scope>NUCLEOTIDE SEQUENCE</scope>
</reference>
<dbReference type="PANTHER" id="PTHR46148">
    <property type="entry name" value="CHROMO DOMAIN-CONTAINING PROTEIN"/>
    <property type="match status" value="1"/>
</dbReference>
<keyword evidence="3" id="KW-1185">Reference proteome</keyword>
<evidence type="ECO:0000256" key="1">
    <source>
        <dbReference type="SAM" id="MobiDB-lite"/>
    </source>
</evidence>
<feature type="region of interest" description="Disordered" evidence="1">
    <location>
        <begin position="681"/>
        <end position="702"/>
    </location>
</feature>
<gene>
    <name evidence="2" type="ORF">Tco_0629857</name>
</gene>
<feature type="compositionally biased region" description="Polar residues" evidence="1">
    <location>
        <begin position="541"/>
        <end position="551"/>
    </location>
</feature>